<dbReference type="EMBL" id="CP114202">
    <property type="protein sequence ID" value="WAT94856.1"/>
    <property type="molecule type" value="Genomic_DNA"/>
</dbReference>
<dbReference type="AlphaFoldDB" id="A0A640TC03"/>
<dbReference type="RefSeq" id="WP_159483970.1">
    <property type="nucleotide sequence ID" value="NZ_BLIP01000001.1"/>
</dbReference>
<sequence>MEDSPTICRCGCGETPSPGSEWPPGGHDHRAVHQRIARIGSTVEFCDWFDQQELPPVPSSSDQPTER</sequence>
<protein>
    <submittedName>
        <fullName evidence="1">Uncharacterized protein</fullName>
    </submittedName>
</protein>
<accession>A0A640TC03</accession>
<organism evidence="1 3">
    <name type="scientific">Streptomyces nigrescens</name>
    <dbReference type="NCBI Taxonomy" id="1920"/>
    <lineage>
        <taxon>Bacteria</taxon>
        <taxon>Bacillati</taxon>
        <taxon>Actinomycetota</taxon>
        <taxon>Actinomycetes</taxon>
        <taxon>Kitasatosporales</taxon>
        <taxon>Streptomycetaceae</taxon>
        <taxon>Streptomyces</taxon>
    </lineage>
</organism>
<reference evidence="1 3" key="1">
    <citation type="submission" date="2019-12" db="EMBL/GenBank/DDBJ databases">
        <title>Whole genome shotgun sequence of Streptomyces libani subsp. libani NBRC 13452.</title>
        <authorList>
            <person name="Ichikawa N."/>
            <person name="Kimura A."/>
            <person name="Kitahashi Y."/>
            <person name="Komaki H."/>
            <person name="Tamura T."/>
        </authorList>
    </citation>
    <scope>NUCLEOTIDE SEQUENCE [LARGE SCALE GENOMIC DNA]</scope>
    <source>
        <strain evidence="1 3">NBRC 13452</strain>
    </source>
</reference>
<evidence type="ECO:0000313" key="4">
    <source>
        <dbReference type="Proteomes" id="UP001210609"/>
    </source>
</evidence>
<gene>
    <name evidence="1" type="ORF">Sliba_04540</name>
    <name evidence="2" type="ORF">STRLI_000527</name>
</gene>
<dbReference type="Proteomes" id="UP000429552">
    <property type="component" value="Unassembled WGS sequence"/>
</dbReference>
<keyword evidence="4" id="KW-1185">Reference proteome</keyword>
<evidence type="ECO:0000313" key="2">
    <source>
        <dbReference type="EMBL" id="WAT94856.1"/>
    </source>
</evidence>
<evidence type="ECO:0000313" key="3">
    <source>
        <dbReference type="Proteomes" id="UP000429552"/>
    </source>
</evidence>
<dbReference type="Proteomes" id="UP001210609">
    <property type="component" value="Chromosome"/>
</dbReference>
<reference evidence="2 4" key="2">
    <citation type="submission" date="2022-12" db="EMBL/GenBank/DDBJ databases">
        <authorList>
            <person name="Ruckert C."/>
            <person name="Busche T."/>
            <person name="Kalinowski J."/>
            <person name="Wittmann C."/>
        </authorList>
    </citation>
    <scope>NUCLEOTIDE SEQUENCE [LARGE SCALE GENOMIC DNA]</scope>
    <source>
        <strain evidence="2 4">DSM 40555</strain>
    </source>
</reference>
<evidence type="ECO:0000313" key="1">
    <source>
        <dbReference type="EMBL" id="GFE20001.1"/>
    </source>
</evidence>
<dbReference type="EMBL" id="BLIP01000001">
    <property type="protein sequence ID" value="GFE20001.1"/>
    <property type="molecule type" value="Genomic_DNA"/>
</dbReference>
<proteinExistence type="predicted"/>
<name>A0A640TC03_STRNI</name>